<keyword evidence="4 8" id="KW-0812">Transmembrane</keyword>
<dbReference type="Proteomes" id="UP000034176">
    <property type="component" value="Unassembled WGS sequence"/>
</dbReference>
<evidence type="ECO:0000256" key="1">
    <source>
        <dbReference type="ARBA" id="ARBA00004651"/>
    </source>
</evidence>
<dbReference type="GO" id="GO:0006508">
    <property type="term" value="P:proteolysis"/>
    <property type="evidence" value="ECO:0007669"/>
    <property type="project" value="UniProtKB-KW"/>
</dbReference>
<dbReference type="AlphaFoldDB" id="A0A0G0B221"/>
<keyword evidence="7 8" id="KW-0472">Membrane</keyword>
<sequence>MEQFNHKNPRTSAQAPFSSSNFGGFRGMSRNLLLILIFVLMSLPLFTTFNELLTKVAEKTGVYTFLSKNIVPFETRAVSLILKPLGIDSKPTISHLYISRNGIDTAIFFSWNCLGWQSAILLLLTLVTGLAGNYSISSKTETVLLGLTGTFLINLIRISVVVVVAYYFGQLPATVVHDYGGTLFTMFWFFWYWYPRVFNPRLQS</sequence>
<comment type="subcellular location">
    <subcellularLocation>
        <location evidence="1">Cell membrane</location>
        <topology evidence="1">Multi-pass membrane protein</topology>
    </subcellularLocation>
</comment>
<feature type="transmembrane region" description="Helical" evidence="8">
    <location>
        <begin position="143"/>
        <end position="169"/>
    </location>
</feature>
<evidence type="ECO:0000256" key="5">
    <source>
        <dbReference type="ARBA" id="ARBA00022801"/>
    </source>
</evidence>
<evidence type="ECO:0000256" key="3">
    <source>
        <dbReference type="ARBA" id="ARBA00022670"/>
    </source>
</evidence>
<organism evidence="9 10">
    <name type="scientific">Candidatus Gottesmanbacteria bacterium GW2011_GWA1_34_13</name>
    <dbReference type="NCBI Taxonomy" id="1618434"/>
    <lineage>
        <taxon>Bacteria</taxon>
        <taxon>Candidatus Gottesmaniibacteriota</taxon>
    </lineage>
</organism>
<dbReference type="InterPro" id="IPR026392">
    <property type="entry name" value="Exo/Archaeosortase_dom"/>
</dbReference>
<comment type="caution">
    <text evidence="9">The sequence shown here is derived from an EMBL/GenBank/DDBJ whole genome shotgun (WGS) entry which is preliminary data.</text>
</comment>
<feature type="transmembrane region" description="Helical" evidence="8">
    <location>
        <begin position="32"/>
        <end position="49"/>
    </location>
</feature>
<evidence type="ECO:0000313" key="9">
    <source>
        <dbReference type="EMBL" id="KKP57651.1"/>
    </source>
</evidence>
<dbReference type="GO" id="GO:0008233">
    <property type="term" value="F:peptidase activity"/>
    <property type="evidence" value="ECO:0007669"/>
    <property type="project" value="UniProtKB-KW"/>
</dbReference>
<name>A0A0G0B221_9BACT</name>
<evidence type="ECO:0000256" key="2">
    <source>
        <dbReference type="ARBA" id="ARBA00022475"/>
    </source>
</evidence>
<gene>
    <name evidence="9" type="ORF">UR52_C0027G0003</name>
</gene>
<evidence type="ECO:0000256" key="7">
    <source>
        <dbReference type="ARBA" id="ARBA00023136"/>
    </source>
</evidence>
<evidence type="ECO:0000256" key="6">
    <source>
        <dbReference type="ARBA" id="ARBA00022989"/>
    </source>
</evidence>
<evidence type="ECO:0008006" key="11">
    <source>
        <dbReference type="Google" id="ProtNLM"/>
    </source>
</evidence>
<evidence type="ECO:0000256" key="8">
    <source>
        <dbReference type="SAM" id="Phobius"/>
    </source>
</evidence>
<dbReference type="GO" id="GO:0005886">
    <property type="term" value="C:plasma membrane"/>
    <property type="evidence" value="ECO:0007669"/>
    <property type="project" value="UniProtKB-SubCell"/>
</dbReference>
<keyword evidence="3" id="KW-0645">Protease</keyword>
<dbReference type="EMBL" id="LBPN01000027">
    <property type="protein sequence ID" value="KKP57651.1"/>
    <property type="molecule type" value="Genomic_DNA"/>
</dbReference>
<reference evidence="9 10" key="1">
    <citation type="journal article" date="2015" name="Nature">
        <title>rRNA introns, odd ribosomes, and small enigmatic genomes across a large radiation of phyla.</title>
        <authorList>
            <person name="Brown C.T."/>
            <person name="Hug L.A."/>
            <person name="Thomas B.C."/>
            <person name="Sharon I."/>
            <person name="Castelle C.J."/>
            <person name="Singh A."/>
            <person name="Wilkins M.J."/>
            <person name="Williams K.H."/>
            <person name="Banfield J.F."/>
        </authorList>
    </citation>
    <scope>NUCLEOTIDE SEQUENCE [LARGE SCALE GENOMIC DNA]</scope>
</reference>
<proteinExistence type="predicted"/>
<evidence type="ECO:0000256" key="4">
    <source>
        <dbReference type="ARBA" id="ARBA00022692"/>
    </source>
</evidence>
<evidence type="ECO:0000313" key="10">
    <source>
        <dbReference type="Proteomes" id="UP000034176"/>
    </source>
</evidence>
<accession>A0A0G0B221</accession>
<keyword evidence="2" id="KW-1003">Cell membrane</keyword>
<keyword evidence="6 8" id="KW-1133">Transmembrane helix</keyword>
<feature type="transmembrane region" description="Helical" evidence="8">
    <location>
        <begin position="175"/>
        <end position="194"/>
    </location>
</feature>
<protein>
    <recommendedName>
        <fullName evidence="11">Exosortase EpsH-related protein</fullName>
    </recommendedName>
</protein>
<dbReference type="NCBIfam" id="TIGR04178">
    <property type="entry name" value="exo_archaeo"/>
    <property type="match status" value="1"/>
</dbReference>
<keyword evidence="5" id="KW-0378">Hydrolase</keyword>
<feature type="transmembrane region" description="Helical" evidence="8">
    <location>
        <begin position="114"/>
        <end position="136"/>
    </location>
</feature>